<dbReference type="GO" id="GO:0016020">
    <property type="term" value="C:membrane"/>
    <property type="evidence" value="ECO:0007669"/>
    <property type="project" value="UniProtKB-SubCell"/>
</dbReference>
<evidence type="ECO:0000256" key="2">
    <source>
        <dbReference type="ARBA" id="ARBA00006665"/>
    </source>
</evidence>
<keyword evidence="3 7" id="KW-0812">Transmembrane</keyword>
<keyword evidence="9" id="KW-1185">Reference proteome</keyword>
<dbReference type="Pfam" id="PF03348">
    <property type="entry name" value="Serinc"/>
    <property type="match status" value="1"/>
</dbReference>
<dbReference type="EMBL" id="GG662587">
    <property type="protein sequence ID" value="EAR85164.2"/>
    <property type="molecule type" value="Genomic_DNA"/>
</dbReference>
<dbReference type="GeneID" id="7831125"/>
<proteinExistence type="inferred from homology"/>
<dbReference type="RefSeq" id="XP_001032827.2">
    <property type="nucleotide sequence ID" value="XM_001032827.3"/>
</dbReference>
<feature type="transmembrane region" description="Helical" evidence="7">
    <location>
        <begin position="150"/>
        <end position="171"/>
    </location>
</feature>
<evidence type="ECO:0000313" key="9">
    <source>
        <dbReference type="Proteomes" id="UP000009168"/>
    </source>
</evidence>
<dbReference type="Proteomes" id="UP000009168">
    <property type="component" value="Unassembled WGS sequence"/>
</dbReference>
<comment type="subcellular location">
    <subcellularLocation>
        <location evidence="1">Membrane</location>
        <topology evidence="1">Multi-pass membrane protein</topology>
    </subcellularLocation>
</comment>
<keyword evidence="5 7" id="KW-0472">Membrane</keyword>
<name>I7MCY7_TETTS</name>
<dbReference type="KEGG" id="tet:TTHERM_00486150"/>
<feature type="compositionally biased region" description="Low complexity" evidence="6">
    <location>
        <begin position="354"/>
        <end position="377"/>
    </location>
</feature>
<organism evidence="8 9">
    <name type="scientific">Tetrahymena thermophila (strain SB210)</name>
    <dbReference type="NCBI Taxonomy" id="312017"/>
    <lineage>
        <taxon>Eukaryota</taxon>
        <taxon>Sar</taxon>
        <taxon>Alveolata</taxon>
        <taxon>Ciliophora</taxon>
        <taxon>Intramacronucleata</taxon>
        <taxon>Oligohymenophorea</taxon>
        <taxon>Hymenostomatida</taxon>
        <taxon>Tetrahymenina</taxon>
        <taxon>Tetrahymenidae</taxon>
        <taxon>Tetrahymena</taxon>
    </lineage>
</organism>
<dbReference type="InterPro" id="IPR005016">
    <property type="entry name" value="TDE1/TMS"/>
</dbReference>
<feature type="transmembrane region" description="Helical" evidence="7">
    <location>
        <begin position="248"/>
        <end position="267"/>
    </location>
</feature>
<evidence type="ECO:0000256" key="7">
    <source>
        <dbReference type="SAM" id="Phobius"/>
    </source>
</evidence>
<feature type="transmembrane region" description="Helical" evidence="7">
    <location>
        <begin position="220"/>
        <end position="241"/>
    </location>
</feature>
<feature type="transmembrane region" description="Helical" evidence="7">
    <location>
        <begin position="92"/>
        <end position="111"/>
    </location>
</feature>
<feature type="transmembrane region" description="Helical" evidence="7">
    <location>
        <begin position="436"/>
        <end position="456"/>
    </location>
</feature>
<dbReference type="OrthoDB" id="5963193at2759"/>
<evidence type="ECO:0000256" key="3">
    <source>
        <dbReference type="ARBA" id="ARBA00022692"/>
    </source>
</evidence>
<dbReference type="OMA" id="ECCESEK"/>
<evidence type="ECO:0000313" key="8">
    <source>
        <dbReference type="EMBL" id="EAR85164.2"/>
    </source>
</evidence>
<evidence type="ECO:0000256" key="4">
    <source>
        <dbReference type="ARBA" id="ARBA00022989"/>
    </source>
</evidence>
<evidence type="ECO:0000256" key="5">
    <source>
        <dbReference type="ARBA" id="ARBA00023136"/>
    </source>
</evidence>
<gene>
    <name evidence="8" type="ORF">TTHERM_00486150</name>
</gene>
<feature type="transmembrane region" description="Helical" evidence="7">
    <location>
        <begin position="123"/>
        <end position="144"/>
    </location>
</feature>
<dbReference type="HOGENOM" id="CLU_641688_0_0_1"/>
<comment type="similarity">
    <text evidence="2">Belongs to the TDE1 family.</text>
</comment>
<sequence>MIICGTSILCCAGKAFCSNACGCCKSLCKTTWKQQIRLAYIILNIVFTLFIIFTFYYLQDIFQTFSKYINCPSEAGGGSECLGASSVYRMSFSLASFYLGLFLLLFICCGIEAKKMINDGLWCFKITYIILVFILVFFIPNSFFEGYSQFAKYVSILYMLFQSLVIIDLLYKWSQTWVKYYDQGNQSMKYVLVFTSLILYGLTIALNVLTFIWFKGCSTNTAISSVNIVILVVITFIQILGFNPHGSLIASGGIGLYISFLTFSSQFSSPDSECNSLISNSDNKNGFYFDLSIAIILNFIVLMYVTFSSKESTSKTTQNIINNAPQALLADNKDDEEDKSLDQNKVSNQNAYENNSMQQPQGQQQQQSQNLNQQQANLSDEDKNDIRRLVVIQQFKAFYVVMFFVSIYTCMLITNWGSPDFSNNTFQLYQESSASYWIKIIIAWLTAAIYIWTLIAPKIFPNRDFS</sequence>
<feature type="transmembrane region" description="Helical" evidence="7">
    <location>
        <begin position="38"/>
        <end position="58"/>
    </location>
</feature>
<evidence type="ECO:0000256" key="1">
    <source>
        <dbReference type="ARBA" id="ARBA00004141"/>
    </source>
</evidence>
<feature type="region of interest" description="Disordered" evidence="6">
    <location>
        <begin position="354"/>
        <end position="378"/>
    </location>
</feature>
<protein>
    <submittedName>
        <fullName evidence="8">TMS membrane protein/tumor differentially protein</fullName>
    </submittedName>
</protein>
<dbReference type="PANTHER" id="PTHR10383">
    <property type="entry name" value="SERINE INCORPORATOR"/>
    <property type="match status" value="1"/>
</dbReference>
<accession>I7MCY7</accession>
<dbReference type="AlphaFoldDB" id="I7MCY7"/>
<feature type="transmembrane region" description="Helical" evidence="7">
    <location>
        <begin position="287"/>
        <end position="307"/>
    </location>
</feature>
<dbReference type="PANTHER" id="PTHR10383:SF9">
    <property type="entry name" value="SERINE INCORPORATOR, ISOFORM F"/>
    <property type="match status" value="1"/>
</dbReference>
<feature type="transmembrane region" description="Helical" evidence="7">
    <location>
        <begin position="191"/>
        <end position="214"/>
    </location>
</feature>
<feature type="transmembrane region" description="Helical" evidence="7">
    <location>
        <begin position="397"/>
        <end position="416"/>
    </location>
</feature>
<dbReference type="InParanoid" id="I7MCY7"/>
<keyword evidence="4 7" id="KW-1133">Transmembrane helix</keyword>
<reference evidence="9" key="1">
    <citation type="journal article" date="2006" name="PLoS Biol.">
        <title>Macronuclear genome sequence of the ciliate Tetrahymena thermophila, a model eukaryote.</title>
        <authorList>
            <person name="Eisen J.A."/>
            <person name="Coyne R.S."/>
            <person name="Wu M."/>
            <person name="Wu D."/>
            <person name="Thiagarajan M."/>
            <person name="Wortman J.R."/>
            <person name="Badger J.H."/>
            <person name="Ren Q."/>
            <person name="Amedeo P."/>
            <person name="Jones K.M."/>
            <person name="Tallon L.J."/>
            <person name="Delcher A.L."/>
            <person name="Salzberg S.L."/>
            <person name="Silva J.C."/>
            <person name="Haas B.J."/>
            <person name="Majoros W.H."/>
            <person name="Farzad M."/>
            <person name="Carlton J.M."/>
            <person name="Smith R.K. Jr."/>
            <person name="Garg J."/>
            <person name="Pearlman R.E."/>
            <person name="Karrer K.M."/>
            <person name="Sun L."/>
            <person name="Manning G."/>
            <person name="Elde N.C."/>
            <person name="Turkewitz A.P."/>
            <person name="Asai D.J."/>
            <person name="Wilkes D.E."/>
            <person name="Wang Y."/>
            <person name="Cai H."/>
            <person name="Collins K."/>
            <person name="Stewart B.A."/>
            <person name="Lee S.R."/>
            <person name="Wilamowska K."/>
            <person name="Weinberg Z."/>
            <person name="Ruzzo W.L."/>
            <person name="Wloga D."/>
            <person name="Gaertig J."/>
            <person name="Frankel J."/>
            <person name="Tsao C.-C."/>
            <person name="Gorovsky M.A."/>
            <person name="Keeling P.J."/>
            <person name="Waller R.F."/>
            <person name="Patron N.J."/>
            <person name="Cherry J.M."/>
            <person name="Stover N.A."/>
            <person name="Krieger C.J."/>
            <person name="del Toro C."/>
            <person name="Ryder H.F."/>
            <person name="Williamson S.C."/>
            <person name="Barbeau R.A."/>
            <person name="Hamilton E.P."/>
            <person name="Orias E."/>
        </authorList>
    </citation>
    <scope>NUCLEOTIDE SEQUENCE [LARGE SCALE GENOMIC DNA]</scope>
    <source>
        <strain evidence="9">SB210</strain>
    </source>
</reference>
<evidence type="ECO:0000256" key="6">
    <source>
        <dbReference type="SAM" id="MobiDB-lite"/>
    </source>
</evidence>
<dbReference type="eggNOG" id="KOG2592">
    <property type="taxonomic scope" value="Eukaryota"/>
</dbReference>